<feature type="domain" description="CobQ/CobB/MinD/ParA nucleotide binding" evidence="2">
    <location>
        <begin position="4"/>
        <end position="114"/>
    </location>
</feature>
<gene>
    <name evidence="3" type="ORF">GGD88_002842</name>
</gene>
<accession>A0A7W6WLV1</accession>
<keyword evidence="4" id="KW-1185">Reference proteome</keyword>
<comment type="caution">
    <text evidence="3">The sequence shown here is derived from an EMBL/GenBank/DDBJ whole genome shotgun (WGS) entry which is preliminary data.</text>
</comment>
<evidence type="ECO:0000313" key="4">
    <source>
        <dbReference type="Proteomes" id="UP000555728"/>
    </source>
</evidence>
<dbReference type="InterPro" id="IPR027417">
    <property type="entry name" value="P-loop_NTPase"/>
</dbReference>
<name>A0A7W6WLV1_9PROT</name>
<feature type="compositionally biased region" description="Low complexity" evidence="1">
    <location>
        <begin position="290"/>
        <end position="303"/>
    </location>
</feature>
<evidence type="ECO:0000313" key="3">
    <source>
        <dbReference type="EMBL" id="MBB4287098.1"/>
    </source>
</evidence>
<dbReference type="Gene3D" id="3.40.50.300">
    <property type="entry name" value="P-loop containing nucleotide triphosphate hydrolases"/>
    <property type="match status" value="1"/>
</dbReference>
<dbReference type="PANTHER" id="PTHR13696:SF96">
    <property type="entry name" value="COBQ_COBB_MIND_PARA NUCLEOTIDE BINDING DOMAIN-CONTAINING PROTEIN"/>
    <property type="match status" value="1"/>
</dbReference>
<proteinExistence type="predicted"/>
<dbReference type="InterPro" id="IPR050678">
    <property type="entry name" value="DNA_Partitioning_ATPase"/>
</dbReference>
<dbReference type="SUPFAM" id="SSF52540">
    <property type="entry name" value="P-loop containing nucleoside triphosphate hydrolases"/>
    <property type="match status" value="1"/>
</dbReference>
<evidence type="ECO:0000259" key="2">
    <source>
        <dbReference type="Pfam" id="PF01656"/>
    </source>
</evidence>
<protein>
    <submittedName>
        <fullName evidence="3">Cellulose biosynthesis protein BcsQ</fullName>
    </submittedName>
</protein>
<organism evidence="3 4">
    <name type="scientific">Roseospira goensis</name>
    <dbReference type="NCBI Taxonomy" id="391922"/>
    <lineage>
        <taxon>Bacteria</taxon>
        <taxon>Pseudomonadati</taxon>
        <taxon>Pseudomonadota</taxon>
        <taxon>Alphaproteobacteria</taxon>
        <taxon>Rhodospirillales</taxon>
        <taxon>Rhodospirillaceae</taxon>
        <taxon>Roseospira</taxon>
    </lineage>
</organism>
<dbReference type="RefSeq" id="WP_184436513.1">
    <property type="nucleotide sequence ID" value="NZ_JACIGI010000027.1"/>
</dbReference>
<feature type="region of interest" description="Disordered" evidence="1">
    <location>
        <begin position="262"/>
        <end position="332"/>
    </location>
</feature>
<sequence length="332" mass="34803">MQVIVFASQKGGSGKTTLAGHMAVRADTLGLGPVAMLDTDPQGSLAQWWNARRAETPLFVRSSLTELPETLAELERRGIRLVVIDTPPAITIAIRSVVENADLVVVPVRPSPHDLRAAGATVDLVEGLARPFVFVVNAATARARITADAAVALSQHGTVAPVTVQNRVDYAASMSDGRTVMEVNADGPSAAEMLALWDYLQDRLDRAARQAEPAGPRHGAAFSDFVRESYQPPPRAAVLAQQTGIPAASIVPAVAAPAVVREATDEPSETDDRIAEPGTVAASASRDARTLAARTPAPTYPARGVRPSPAQGRVGGGTRHAFGRRGIVEASS</sequence>
<evidence type="ECO:0000256" key="1">
    <source>
        <dbReference type="SAM" id="MobiDB-lite"/>
    </source>
</evidence>
<dbReference type="InterPro" id="IPR002586">
    <property type="entry name" value="CobQ/CobB/MinD/ParA_Nub-bd_dom"/>
</dbReference>
<dbReference type="Pfam" id="PF01656">
    <property type="entry name" value="CbiA"/>
    <property type="match status" value="1"/>
</dbReference>
<dbReference type="Proteomes" id="UP000555728">
    <property type="component" value="Unassembled WGS sequence"/>
</dbReference>
<dbReference type="PANTHER" id="PTHR13696">
    <property type="entry name" value="P-LOOP CONTAINING NUCLEOSIDE TRIPHOSPHATE HYDROLASE"/>
    <property type="match status" value="1"/>
</dbReference>
<dbReference type="AlphaFoldDB" id="A0A7W6WLV1"/>
<reference evidence="3 4" key="1">
    <citation type="submission" date="2020-08" db="EMBL/GenBank/DDBJ databases">
        <title>Genome sequencing of Purple Non-Sulfur Bacteria from various extreme environments.</title>
        <authorList>
            <person name="Mayer M."/>
        </authorList>
    </citation>
    <scope>NUCLEOTIDE SEQUENCE [LARGE SCALE GENOMIC DNA]</scope>
    <source>
        <strain evidence="3 4">JA135</strain>
    </source>
</reference>
<dbReference type="CDD" id="cd02042">
    <property type="entry name" value="ParAB_family"/>
    <property type="match status" value="1"/>
</dbReference>
<dbReference type="EMBL" id="JACIGI010000027">
    <property type="protein sequence ID" value="MBB4287098.1"/>
    <property type="molecule type" value="Genomic_DNA"/>
</dbReference>